<dbReference type="AlphaFoldDB" id="A0AAW1PF93"/>
<dbReference type="InterPro" id="IPR025887">
    <property type="entry name" value="Glyco_hydro_31_N_dom"/>
</dbReference>
<keyword evidence="8" id="KW-0326">Glycosidase</keyword>
<evidence type="ECO:0000256" key="5">
    <source>
        <dbReference type="ARBA" id="ARBA00023180"/>
    </source>
</evidence>
<dbReference type="SUPFAM" id="SSF57492">
    <property type="entry name" value="Trefoil"/>
    <property type="match status" value="1"/>
</dbReference>
<dbReference type="SMART" id="SM00018">
    <property type="entry name" value="PD"/>
    <property type="match status" value="1"/>
</dbReference>
<dbReference type="GO" id="GO:0004553">
    <property type="term" value="F:hydrolase activity, hydrolyzing O-glycosyl compounds"/>
    <property type="evidence" value="ECO:0007669"/>
    <property type="project" value="InterPro"/>
</dbReference>
<evidence type="ECO:0000256" key="8">
    <source>
        <dbReference type="RuleBase" id="RU361185"/>
    </source>
</evidence>
<dbReference type="Proteomes" id="UP001465755">
    <property type="component" value="Unassembled WGS sequence"/>
</dbReference>
<protein>
    <recommendedName>
        <fullName evidence="6">Maltase</fullName>
    </recommendedName>
</protein>
<evidence type="ECO:0000313" key="12">
    <source>
        <dbReference type="Proteomes" id="UP001465755"/>
    </source>
</evidence>
<dbReference type="Gene3D" id="2.60.40.1760">
    <property type="entry name" value="glycosyl hydrolase (family 31)"/>
    <property type="match status" value="1"/>
</dbReference>
<dbReference type="Gene3D" id="3.20.20.80">
    <property type="entry name" value="Glycosidases"/>
    <property type="match status" value="1"/>
</dbReference>
<name>A0AAW1PF93_9CHLO</name>
<dbReference type="InterPro" id="IPR017853">
    <property type="entry name" value="GH"/>
</dbReference>
<evidence type="ECO:0000256" key="2">
    <source>
        <dbReference type="ARBA" id="ARBA00007806"/>
    </source>
</evidence>
<evidence type="ECO:0000256" key="3">
    <source>
        <dbReference type="ARBA" id="ARBA00023136"/>
    </source>
</evidence>
<dbReference type="InterPro" id="IPR044913">
    <property type="entry name" value="P_trefoil_dom_sf"/>
</dbReference>
<dbReference type="Gene3D" id="4.10.110.10">
    <property type="entry name" value="Spasmolytic Protein, domain 1"/>
    <property type="match status" value="1"/>
</dbReference>
<comment type="caution">
    <text evidence="7">Lacks conserved residue(s) required for the propagation of feature annotation.</text>
</comment>
<dbReference type="Pfam" id="PF00088">
    <property type="entry name" value="Trefoil"/>
    <property type="match status" value="1"/>
</dbReference>
<dbReference type="Pfam" id="PF01055">
    <property type="entry name" value="Glyco_hydro_31_2nd"/>
    <property type="match status" value="1"/>
</dbReference>
<dbReference type="EMBL" id="JALJOQ010000028">
    <property type="protein sequence ID" value="KAK9807996.1"/>
    <property type="molecule type" value="Genomic_DNA"/>
</dbReference>
<dbReference type="CDD" id="cd00111">
    <property type="entry name" value="Trefoil"/>
    <property type="match status" value="1"/>
</dbReference>
<feature type="disulfide bond" evidence="7">
    <location>
        <begin position="32"/>
        <end position="47"/>
    </location>
</feature>
<evidence type="ECO:0000259" key="10">
    <source>
        <dbReference type="PROSITE" id="PS51448"/>
    </source>
</evidence>
<dbReference type="GO" id="GO:0005975">
    <property type="term" value="P:carbohydrate metabolic process"/>
    <property type="evidence" value="ECO:0007669"/>
    <property type="project" value="InterPro"/>
</dbReference>
<dbReference type="InterPro" id="IPR000322">
    <property type="entry name" value="Glyco_hydro_31_TIM"/>
</dbReference>
<keyword evidence="12" id="KW-1185">Reference proteome</keyword>
<dbReference type="CDD" id="cd14752">
    <property type="entry name" value="GH31_N"/>
    <property type="match status" value="1"/>
</dbReference>
<evidence type="ECO:0000313" key="11">
    <source>
        <dbReference type="EMBL" id="KAK9807996.1"/>
    </source>
</evidence>
<organism evidence="11 12">
    <name type="scientific">Symbiochloris irregularis</name>
    <dbReference type="NCBI Taxonomy" id="706552"/>
    <lineage>
        <taxon>Eukaryota</taxon>
        <taxon>Viridiplantae</taxon>
        <taxon>Chlorophyta</taxon>
        <taxon>core chlorophytes</taxon>
        <taxon>Trebouxiophyceae</taxon>
        <taxon>Trebouxiales</taxon>
        <taxon>Trebouxiaceae</taxon>
        <taxon>Symbiochloris</taxon>
    </lineage>
</organism>
<comment type="caution">
    <text evidence="11">The sequence shown here is derived from an EMBL/GenBank/DDBJ whole genome shotgun (WGS) entry which is preliminary data.</text>
</comment>
<gene>
    <name evidence="11" type="ORF">WJX73_001583</name>
</gene>
<dbReference type="PANTHER" id="PTHR22762:SF133">
    <property type="entry name" value="P-TYPE DOMAIN-CONTAINING PROTEIN"/>
    <property type="match status" value="1"/>
</dbReference>
<proteinExistence type="inferred from homology"/>
<dbReference type="GO" id="GO:0016020">
    <property type="term" value="C:membrane"/>
    <property type="evidence" value="ECO:0007669"/>
    <property type="project" value="UniProtKB-SubCell"/>
</dbReference>
<evidence type="ECO:0000256" key="6">
    <source>
        <dbReference type="ARBA" id="ARBA00041343"/>
    </source>
</evidence>
<dbReference type="InterPro" id="IPR011013">
    <property type="entry name" value="Gal_mutarotase_sf_dom"/>
</dbReference>
<sequence>MRILPDSAFFLALTLITRVRAQCAATGPRKDCGYTGIEQSSCESQGCCYAPAPATTGAALVTLPVCFYPNGGDSSYNLITGLPASGTAQTGKLSSAASTLPQLGSDVTPLMLAIQHLTSDILRVKIGGPGRWEVPFYLFNSTQPAGCASPHGDASYTVETTSSPFSFTVARKDGSDQDNRIFSIQGQRLIFKEQYIEVSSPIPASATLFGAGEHISATGLPLRRDGVPLTLWTRDSAAANPDQNTYGAWPFLIDVREGGLTHGVLMMNSNGMDIVITDSQLSFRMTGGCIDLYFLMGPTPNAALEQLTSLVGRPMMPPYWSLGLMQSKYGYSSVQQLQRVVDSYAYHQIPLETMVTDTNYMLADQDFTISPDFQPLDTQIAGELANIYTSREVVDAER</sequence>
<dbReference type="SUPFAM" id="SSF74650">
    <property type="entry name" value="Galactose mutarotase-like"/>
    <property type="match status" value="1"/>
</dbReference>
<evidence type="ECO:0000256" key="1">
    <source>
        <dbReference type="ARBA" id="ARBA00004370"/>
    </source>
</evidence>
<feature type="chain" id="PRO_5043721602" description="Maltase" evidence="9">
    <location>
        <begin position="22"/>
        <end position="398"/>
    </location>
</feature>
<keyword evidence="4 7" id="KW-1015">Disulfide bond</keyword>
<accession>A0AAW1PF93</accession>
<dbReference type="GO" id="GO:0030246">
    <property type="term" value="F:carbohydrate binding"/>
    <property type="evidence" value="ECO:0007669"/>
    <property type="project" value="InterPro"/>
</dbReference>
<dbReference type="PANTHER" id="PTHR22762">
    <property type="entry name" value="ALPHA-GLUCOSIDASE"/>
    <property type="match status" value="1"/>
</dbReference>
<comment type="subcellular location">
    <subcellularLocation>
        <location evidence="1">Membrane</location>
    </subcellularLocation>
</comment>
<dbReference type="Pfam" id="PF13802">
    <property type="entry name" value="Gal_mutarotas_2"/>
    <property type="match status" value="1"/>
</dbReference>
<dbReference type="PROSITE" id="PS51448">
    <property type="entry name" value="P_TREFOIL_2"/>
    <property type="match status" value="1"/>
</dbReference>
<keyword evidence="9" id="KW-0732">Signal</keyword>
<reference evidence="11 12" key="1">
    <citation type="journal article" date="2024" name="Nat. Commun.">
        <title>Phylogenomics reveals the evolutionary origins of lichenization in chlorophyte algae.</title>
        <authorList>
            <person name="Puginier C."/>
            <person name="Libourel C."/>
            <person name="Otte J."/>
            <person name="Skaloud P."/>
            <person name="Haon M."/>
            <person name="Grisel S."/>
            <person name="Petersen M."/>
            <person name="Berrin J.G."/>
            <person name="Delaux P.M."/>
            <person name="Dal Grande F."/>
            <person name="Keller J."/>
        </authorList>
    </citation>
    <scope>NUCLEOTIDE SEQUENCE [LARGE SCALE GENOMIC DNA]</scope>
    <source>
        <strain evidence="11 12">SAG 2036</strain>
    </source>
</reference>
<keyword evidence="8" id="KW-0378">Hydrolase</keyword>
<evidence type="ECO:0000256" key="4">
    <source>
        <dbReference type="ARBA" id="ARBA00023157"/>
    </source>
</evidence>
<dbReference type="SUPFAM" id="SSF51445">
    <property type="entry name" value="(Trans)glycosidases"/>
    <property type="match status" value="1"/>
</dbReference>
<feature type="domain" description="P-type" evidence="10">
    <location>
        <begin position="21"/>
        <end position="70"/>
    </location>
</feature>
<evidence type="ECO:0000256" key="7">
    <source>
        <dbReference type="PROSITE-ProRule" id="PRU00779"/>
    </source>
</evidence>
<keyword evidence="3" id="KW-0472">Membrane</keyword>
<keyword evidence="5" id="KW-0325">Glycoprotein</keyword>
<feature type="signal peptide" evidence="9">
    <location>
        <begin position="1"/>
        <end position="21"/>
    </location>
</feature>
<dbReference type="InterPro" id="IPR000519">
    <property type="entry name" value="P_trefoil_dom"/>
</dbReference>
<evidence type="ECO:0000256" key="9">
    <source>
        <dbReference type="SAM" id="SignalP"/>
    </source>
</evidence>
<comment type="similarity">
    <text evidence="2 8">Belongs to the glycosyl hydrolase 31 family.</text>
</comment>